<dbReference type="NCBIfam" id="TIGR01979">
    <property type="entry name" value="sufS"/>
    <property type="match status" value="1"/>
</dbReference>
<proteinExistence type="inferred from homology"/>
<evidence type="ECO:0000256" key="1">
    <source>
        <dbReference type="ARBA" id="ARBA00001933"/>
    </source>
</evidence>
<name>A0ABY9Y7Y3_9FLAO</name>
<comment type="catalytic activity">
    <reaction evidence="6 8">
        <text>(sulfur carrier)-H + L-cysteine = (sulfur carrier)-SH + L-alanine</text>
        <dbReference type="Rhea" id="RHEA:43892"/>
        <dbReference type="Rhea" id="RHEA-COMP:14737"/>
        <dbReference type="Rhea" id="RHEA-COMP:14739"/>
        <dbReference type="ChEBI" id="CHEBI:29917"/>
        <dbReference type="ChEBI" id="CHEBI:35235"/>
        <dbReference type="ChEBI" id="CHEBI:57972"/>
        <dbReference type="ChEBI" id="CHEBI:64428"/>
        <dbReference type="EC" id="2.8.1.7"/>
    </reaction>
</comment>
<dbReference type="PIRSF" id="PIRSF005572">
    <property type="entry name" value="NifS"/>
    <property type="match status" value="1"/>
</dbReference>
<dbReference type="GO" id="GO:0031071">
    <property type="term" value="F:cysteine desulfurase activity"/>
    <property type="evidence" value="ECO:0007669"/>
    <property type="project" value="UniProtKB-EC"/>
</dbReference>
<comment type="function">
    <text evidence="2 8">Catalyzes the removal of elemental sulfur and selenium atoms from L-cysteine, L-cystine, L-selenocysteine, and L-selenocystine to produce L-alanine.</text>
</comment>
<dbReference type="EMBL" id="CP134536">
    <property type="protein sequence ID" value="WNH14383.1"/>
    <property type="molecule type" value="Genomic_DNA"/>
</dbReference>
<gene>
    <name evidence="10" type="ORF">RHP49_05775</name>
</gene>
<evidence type="ECO:0000256" key="2">
    <source>
        <dbReference type="ARBA" id="ARBA00002824"/>
    </source>
</evidence>
<dbReference type="InterPro" id="IPR016454">
    <property type="entry name" value="Cysteine_dSase"/>
</dbReference>
<comment type="cofactor">
    <cofactor evidence="1 7">
        <name>pyridoxal 5'-phosphate</name>
        <dbReference type="ChEBI" id="CHEBI:597326"/>
    </cofactor>
</comment>
<dbReference type="InterPro" id="IPR010970">
    <property type="entry name" value="Cys_dSase_SufS"/>
</dbReference>
<dbReference type="PANTHER" id="PTHR43586:SF8">
    <property type="entry name" value="CYSTEINE DESULFURASE 1, CHLOROPLASTIC"/>
    <property type="match status" value="1"/>
</dbReference>
<dbReference type="Gene3D" id="3.90.1150.10">
    <property type="entry name" value="Aspartate Aminotransferase, domain 1"/>
    <property type="match status" value="1"/>
</dbReference>
<evidence type="ECO:0000256" key="3">
    <source>
        <dbReference type="ARBA" id="ARBA00010447"/>
    </source>
</evidence>
<dbReference type="EC" id="2.8.1.7" evidence="8"/>
<dbReference type="InterPro" id="IPR015424">
    <property type="entry name" value="PyrdxlP-dep_Trfase"/>
</dbReference>
<organism evidence="10 11">
    <name type="scientific">Thalassobellus suaedae</name>
    <dbReference type="NCBI Taxonomy" id="3074124"/>
    <lineage>
        <taxon>Bacteria</taxon>
        <taxon>Pseudomonadati</taxon>
        <taxon>Bacteroidota</taxon>
        <taxon>Flavobacteriia</taxon>
        <taxon>Flavobacteriales</taxon>
        <taxon>Flavobacteriaceae</taxon>
        <taxon>Thalassobellus</taxon>
    </lineage>
</organism>
<keyword evidence="11" id="KW-1185">Reference proteome</keyword>
<dbReference type="Gene3D" id="3.40.640.10">
    <property type="entry name" value="Type I PLP-dependent aspartate aminotransferase-like (Major domain)"/>
    <property type="match status" value="1"/>
</dbReference>
<dbReference type="InterPro" id="IPR000192">
    <property type="entry name" value="Aminotrans_V_dom"/>
</dbReference>
<feature type="domain" description="Aminotransferase class V" evidence="9">
    <location>
        <begin position="24"/>
        <end position="392"/>
    </location>
</feature>
<evidence type="ECO:0000256" key="5">
    <source>
        <dbReference type="ARBA" id="ARBA00022898"/>
    </source>
</evidence>
<reference evidence="10 11" key="1">
    <citation type="submission" date="2023-09" db="EMBL/GenBank/DDBJ databases">
        <title>Thalassobella suaedae gen. nov., sp. nov., a marine bacterium of the family Flavobacteriaceae isolated from a halophyte Suaeda japonica.</title>
        <authorList>
            <person name="Lee S.Y."/>
            <person name="Hwang C.Y."/>
        </authorList>
    </citation>
    <scope>NUCLEOTIDE SEQUENCE [LARGE SCALE GENOMIC DNA]</scope>
    <source>
        <strain evidence="10 11">HL-DH10</strain>
    </source>
</reference>
<dbReference type="InterPro" id="IPR020578">
    <property type="entry name" value="Aminotrans_V_PyrdxlP_BS"/>
</dbReference>
<evidence type="ECO:0000256" key="7">
    <source>
        <dbReference type="RuleBase" id="RU004504"/>
    </source>
</evidence>
<evidence type="ECO:0000256" key="6">
    <source>
        <dbReference type="ARBA" id="ARBA00050776"/>
    </source>
</evidence>
<keyword evidence="4 8" id="KW-0808">Transferase</keyword>
<dbReference type="RefSeq" id="WP_415864390.1">
    <property type="nucleotide sequence ID" value="NZ_CP134536.1"/>
</dbReference>
<protein>
    <recommendedName>
        <fullName evidence="8">Cysteine desulfurase</fullName>
        <ecNumber evidence="8">2.8.1.7</ecNumber>
    </recommendedName>
</protein>
<dbReference type="PROSITE" id="PS00595">
    <property type="entry name" value="AA_TRANSFER_CLASS_5"/>
    <property type="match status" value="1"/>
</dbReference>
<dbReference type="SUPFAM" id="SSF53383">
    <property type="entry name" value="PLP-dependent transferases"/>
    <property type="match status" value="1"/>
</dbReference>
<dbReference type="CDD" id="cd06453">
    <property type="entry name" value="SufS_like"/>
    <property type="match status" value="1"/>
</dbReference>
<keyword evidence="5 8" id="KW-0663">Pyridoxal phosphate</keyword>
<evidence type="ECO:0000256" key="8">
    <source>
        <dbReference type="RuleBase" id="RU004506"/>
    </source>
</evidence>
<dbReference type="InterPro" id="IPR015422">
    <property type="entry name" value="PyrdxlP-dep_Trfase_small"/>
</dbReference>
<evidence type="ECO:0000259" key="9">
    <source>
        <dbReference type="Pfam" id="PF00266"/>
    </source>
</evidence>
<evidence type="ECO:0000313" key="10">
    <source>
        <dbReference type="EMBL" id="WNH14383.1"/>
    </source>
</evidence>
<dbReference type="PANTHER" id="PTHR43586">
    <property type="entry name" value="CYSTEINE DESULFURASE"/>
    <property type="match status" value="1"/>
</dbReference>
<dbReference type="Pfam" id="PF00266">
    <property type="entry name" value="Aminotran_5"/>
    <property type="match status" value="1"/>
</dbReference>
<dbReference type="InterPro" id="IPR015421">
    <property type="entry name" value="PyrdxlP-dep_Trfase_major"/>
</dbReference>
<sequence>MFNVNDIRKDFPILSRKVNGKPLVYFDNAATSQTPQQVIDVIVDYYSNYNANIHRGVHTLSQEATDLYEQARQKIQKHFNAKFSHEIIFTSGTTHGINLVANGFSSLLKKGDDIIVSALEHHSNIVPWQMLCESTGASLKVIPMNLEGELVMSEFDKLLSKNTKLVFVNHVSNALGTINPIEYIIEKAHQVGAAVLIDGAQSAPHIKADVQKLDVDFYVASAHKMCGPTGAGMLYGKEVWLNKLPPYQGGGEMIAEVTFEKTTYADLPHKFEAGTPNICGGIAFGAALDYMNTISFDSIAKYENDLLEYATKKLLDIEGLKIYGTSKQKTSVISFNLEGIHPYDVGTILDKLGIAVRTGHHCAQPIMDYFKIPGTVRASFAFYNTKQEIDTLIAGVKKAKLMLS</sequence>
<dbReference type="Proteomes" id="UP001303407">
    <property type="component" value="Chromosome"/>
</dbReference>
<comment type="similarity">
    <text evidence="3 8">Belongs to the class-V pyridoxal-phosphate-dependent aminotransferase family. Csd subfamily.</text>
</comment>
<evidence type="ECO:0000256" key="4">
    <source>
        <dbReference type="ARBA" id="ARBA00022679"/>
    </source>
</evidence>
<accession>A0ABY9Y7Y3</accession>
<evidence type="ECO:0000313" key="11">
    <source>
        <dbReference type="Proteomes" id="UP001303407"/>
    </source>
</evidence>